<dbReference type="InterPro" id="IPR052407">
    <property type="entry name" value="BTB_POZ_domain_cont_9"/>
</dbReference>
<sequence length="114" mass="13331">MSYRRDLTAKSRFIDGDIINGYIQHRTDKNSRIIFQFSQPYIIGSIRLLLNEECSYYVRVATNNKNWSPRLFEDNVSGWRLVTFPKQPVTYIKVVGTKAPSNVFRLRQLECPAV</sequence>
<dbReference type="PANTHER" id="PTHR46306">
    <property type="entry name" value="BTB/POZ DOMAIN-CONTAINING PROTEIN 9"/>
    <property type="match status" value="1"/>
</dbReference>
<evidence type="ECO:0000313" key="1">
    <source>
        <dbReference type="Proteomes" id="UP000492821"/>
    </source>
</evidence>
<accession>A0A7E4W5H5</accession>
<dbReference type="Gene3D" id="2.60.120.260">
    <property type="entry name" value="Galactose-binding domain-like"/>
    <property type="match status" value="1"/>
</dbReference>
<dbReference type="Proteomes" id="UP000492821">
    <property type="component" value="Unassembled WGS sequence"/>
</dbReference>
<dbReference type="GO" id="GO:0050804">
    <property type="term" value="P:modulation of chemical synaptic transmission"/>
    <property type="evidence" value="ECO:0007669"/>
    <property type="project" value="TreeGrafter"/>
</dbReference>
<dbReference type="PANTHER" id="PTHR46306:SF1">
    <property type="entry name" value="BTB_POZ DOMAIN-CONTAINING PROTEIN 9"/>
    <property type="match status" value="1"/>
</dbReference>
<dbReference type="GO" id="GO:0048512">
    <property type="term" value="P:circadian behavior"/>
    <property type="evidence" value="ECO:0007669"/>
    <property type="project" value="TreeGrafter"/>
</dbReference>
<dbReference type="SUPFAM" id="SSF49785">
    <property type="entry name" value="Galactose-binding domain-like"/>
    <property type="match status" value="1"/>
</dbReference>
<protein>
    <submittedName>
        <fullName evidence="2">MAM domain-containing protein</fullName>
    </submittedName>
</protein>
<dbReference type="WBParaSite" id="Pan_g6319.t1">
    <property type="protein sequence ID" value="Pan_g6319.t1"/>
    <property type="gene ID" value="Pan_g6319"/>
</dbReference>
<name>A0A7E4W5H5_PANRE</name>
<dbReference type="AlphaFoldDB" id="A0A7E4W5H5"/>
<reference evidence="1" key="1">
    <citation type="journal article" date="2013" name="Genetics">
        <title>The draft genome and transcriptome of Panagrellus redivivus are shaped by the harsh demands of a free-living lifestyle.</title>
        <authorList>
            <person name="Srinivasan J."/>
            <person name="Dillman A.R."/>
            <person name="Macchietto M.G."/>
            <person name="Heikkinen L."/>
            <person name="Lakso M."/>
            <person name="Fracchia K.M."/>
            <person name="Antoshechkin I."/>
            <person name="Mortazavi A."/>
            <person name="Wong G."/>
            <person name="Sternberg P.W."/>
        </authorList>
    </citation>
    <scope>NUCLEOTIDE SEQUENCE [LARGE SCALE GENOMIC DNA]</scope>
    <source>
        <strain evidence="1">MT8872</strain>
    </source>
</reference>
<reference evidence="2" key="2">
    <citation type="submission" date="2020-10" db="UniProtKB">
        <authorList>
            <consortium name="WormBaseParasite"/>
        </authorList>
    </citation>
    <scope>IDENTIFICATION</scope>
</reference>
<dbReference type="GO" id="GO:0008344">
    <property type="term" value="P:adult locomotory behavior"/>
    <property type="evidence" value="ECO:0007669"/>
    <property type="project" value="TreeGrafter"/>
</dbReference>
<dbReference type="InterPro" id="IPR008979">
    <property type="entry name" value="Galactose-bd-like_sf"/>
</dbReference>
<evidence type="ECO:0000313" key="2">
    <source>
        <dbReference type="WBParaSite" id="Pan_g6319.t1"/>
    </source>
</evidence>
<keyword evidence="1" id="KW-1185">Reference proteome</keyword>
<organism evidence="1 2">
    <name type="scientific">Panagrellus redivivus</name>
    <name type="common">Microworm</name>
    <dbReference type="NCBI Taxonomy" id="6233"/>
    <lineage>
        <taxon>Eukaryota</taxon>
        <taxon>Metazoa</taxon>
        <taxon>Ecdysozoa</taxon>
        <taxon>Nematoda</taxon>
        <taxon>Chromadorea</taxon>
        <taxon>Rhabditida</taxon>
        <taxon>Tylenchina</taxon>
        <taxon>Panagrolaimomorpha</taxon>
        <taxon>Panagrolaimoidea</taxon>
        <taxon>Panagrolaimidae</taxon>
        <taxon>Panagrellus</taxon>
    </lineage>
</organism>
<proteinExistence type="predicted"/>
<dbReference type="GO" id="GO:0005737">
    <property type="term" value="C:cytoplasm"/>
    <property type="evidence" value="ECO:0007669"/>
    <property type="project" value="TreeGrafter"/>
</dbReference>